<dbReference type="OrthoDB" id="3923199at2759"/>
<evidence type="ECO:0000256" key="3">
    <source>
        <dbReference type="SAM" id="Phobius"/>
    </source>
</evidence>
<name>A0A6A6UGB8_9PEZI</name>
<dbReference type="InterPro" id="IPR012475">
    <property type="entry name" value="Fungal_lectin"/>
</dbReference>
<reference evidence="4" key="1">
    <citation type="journal article" date="2020" name="Stud. Mycol.">
        <title>101 Dothideomycetes genomes: a test case for predicting lifestyles and emergence of pathogens.</title>
        <authorList>
            <person name="Haridas S."/>
            <person name="Albert R."/>
            <person name="Binder M."/>
            <person name="Bloem J."/>
            <person name="Labutti K."/>
            <person name="Salamov A."/>
            <person name="Andreopoulos B."/>
            <person name="Baker S."/>
            <person name="Barry K."/>
            <person name="Bills G."/>
            <person name="Bluhm B."/>
            <person name="Cannon C."/>
            <person name="Castanera R."/>
            <person name="Culley D."/>
            <person name="Daum C."/>
            <person name="Ezra D."/>
            <person name="Gonzalez J."/>
            <person name="Henrissat B."/>
            <person name="Kuo A."/>
            <person name="Liang C."/>
            <person name="Lipzen A."/>
            <person name="Lutzoni F."/>
            <person name="Magnuson J."/>
            <person name="Mondo S."/>
            <person name="Nolan M."/>
            <person name="Ohm R."/>
            <person name="Pangilinan J."/>
            <person name="Park H.-J."/>
            <person name="Ramirez L."/>
            <person name="Alfaro M."/>
            <person name="Sun H."/>
            <person name="Tritt A."/>
            <person name="Yoshinaga Y."/>
            <person name="Zwiers L.-H."/>
            <person name="Turgeon B."/>
            <person name="Goodwin S."/>
            <person name="Spatafora J."/>
            <person name="Crous P."/>
            <person name="Grigoriev I."/>
        </authorList>
    </citation>
    <scope>NUCLEOTIDE SEQUENCE</scope>
    <source>
        <strain evidence="4">CBS 115976</strain>
    </source>
</reference>
<dbReference type="Gene3D" id="2.120.10.70">
    <property type="entry name" value="Fucose-specific lectin"/>
    <property type="match status" value="1"/>
</dbReference>
<organism evidence="4 5">
    <name type="scientific">Microthyrium microscopicum</name>
    <dbReference type="NCBI Taxonomy" id="703497"/>
    <lineage>
        <taxon>Eukaryota</taxon>
        <taxon>Fungi</taxon>
        <taxon>Dikarya</taxon>
        <taxon>Ascomycota</taxon>
        <taxon>Pezizomycotina</taxon>
        <taxon>Dothideomycetes</taxon>
        <taxon>Dothideomycetes incertae sedis</taxon>
        <taxon>Microthyriales</taxon>
        <taxon>Microthyriaceae</taxon>
        <taxon>Microthyrium</taxon>
    </lineage>
</organism>
<keyword evidence="3" id="KW-1133">Transmembrane helix</keyword>
<protein>
    <recommendedName>
        <fullName evidence="6">Fucose-specific lectin</fullName>
    </recommendedName>
</protein>
<keyword evidence="3" id="KW-0472">Membrane</keyword>
<keyword evidence="5" id="KW-1185">Reference proteome</keyword>
<feature type="compositionally biased region" description="Polar residues" evidence="2">
    <location>
        <begin position="1"/>
        <end position="16"/>
    </location>
</feature>
<dbReference type="Proteomes" id="UP000799302">
    <property type="component" value="Unassembled WGS sequence"/>
</dbReference>
<sequence length="527" mass="57252">MAESISTMHSPGNTHSSVHESPAPVYSPLYSVDPDQERGIPSGKDTKLATNYASYNHPDIQSPGLESVDYSHSGGLEVVPQQYPQHQQQYANQGQGQYAYPQEKGQYGYAENAQPSPPMEEQQKRHKKVICGCIPLWLLIGAIVFISILALALGLGIGLGLKKHSSGVSDGQLNPAFMSKVGAFNGTGIAIASYSFSQGGYGVLNAYFQHHTGQLRKLQLNTDGSWTGGDATTIIATDARNATPISAVAYAMDSIATWHIFYIDQNNLVKERISDNVTNSWRDGPINQLSLKAMDHPNVGLQACWYGSFYGSANYTHSPVPGTGSNDTAKDSVIGMHLWYGRDATTQEEVNWTYNTTQWYVQDEFTANGHAGVGCYSWGPGSVSYVMMVNLNNQVNVMWKDLNASVASTTQHPVGVWTNSSAVIPNVMSNTSLGYTNYFYVQQADGAIAGHNISFDAERTQLMTAQMFTIPQKPLAGSHFSVTAVPNKSGGDQLMVFNQDNGTDITENLRDISSGQWSYSSLPVPNV</sequence>
<keyword evidence="3" id="KW-0812">Transmembrane</keyword>
<evidence type="ECO:0000313" key="4">
    <source>
        <dbReference type="EMBL" id="KAF2670601.1"/>
    </source>
</evidence>
<feature type="transmembrane region" description="Helical" evidence="3">
    <location>
        <begin position="129"/>
        <end position="159"/>
    </location>
</feature>
<gene>
    <name evidence="4" type="ORF">BT63DRAFT_454787</name>
</gene>
<evidence type="ECO:0000313" key="5">
    <source>
        <dbReference type="Proteomes" id="UP000799302"/>
    </source>
</evidence>
<evidence type="ECO:0000256" key="2">
    <source>
        <dbReference type="SAM" id="MobiDB-lite"/>
    </source>
</evidence>
<accession>A0A6A6UGB8</accession>
<evidence type="ECO:0000256" key="1">
    <source>
        <dbReference type="ARBA" id="ARBA00009042"/>
    </source>
</evidence>
<dbReference type="Pfam" id="PF07938">
    <property type="entry name" value="Fungal_lectin"/>
    <property type="match status" value="1"/>
</dbReference>
<dbReference type="AlphaFoldDB" id="A0A6A6UGB8"/>
<proteinExistence type="inferred from homology"/>
<feature type="region of interest" description="Disordered" evidence="2">
    <location>
        <begin position="1"/>
        <end position="49"/>
    </location>
</feature>
<dbReference type="SUPFAM" id="SSF89372">
    <property type="entry name" value="Fucose-specific lectin"/>
    <property type="match status" value="1"/>
</dbReference>
<comment type="similarity">
    <text evidence="1">Belongs to the fungal fucose-specific lectin family.</text>
</comment>
<dbReference type="EMBL" id="MU004234">
    <property type="protein sequence ID" value="KAF2670601.1"/>
    <property type="molecule type" value="Genomic_DNA"/>
</dbReference>
<evidence type="ECO:0008006" key="6">
    <source>
        <dbReference type="Google" id="ProtNLM"/>
    </source>
</evidence>